<protein>
    <submittedName>
        <fullName evidence="1">DUF4190 domain-containing protein</fullName>
    </submittedName>
</protein>
<evidence type="ECO:0000313" key="1">
    <source>
        <dbReference type="EMBL" id="WSB97381.1"/>
    </source>
</evidence>
<gene>
    <name evidence="1" type="ORF">OG835_10380</name>
</gene>
<dbReference type="Proteomes" id="UP001348369">
    <property type="component" value="Chromosome"/>
</dbReference>
<keyword evidence="2" id="KW-1185">Reference proteome</keyword>
<proteinExistence type="predicted"/>
<organism evidence="1 2">
    <name type="scientific">Streptomyces scopuliridis</name>
    <dbReference type="NCBI Taxonomy" id="452529"/>
    <lineage>
        <taxon>Bacteria</taxon>
        <taxon>Bacillati</taxon>
        <taxon>Actinomycetota</taxon>
        <taxon>Actinomycetes</taxon>
        <taxon>Kitasatosporales</taxon>
        <taxon>Streptomycetaceae</taxon>
        <taxon>Streptomyces</taxon>
    </lineage>
</organism>
<dbReference type="EMBL" id="CP109109">
    <property type="protein sequence ID" value="WSB97381.1"/>
    <property type="molecule type" value="Genomic_DNA"/>
</dbReference>
<evidence type="ECO:0000313" key="2">
    <source>
        <dbReference type="Proteomes" id="UP001348369"/>
    </source>
</evidence>
<reference evidence="1" key="1">
    <citation type="submission" date="2022-10" db="EMBL/GenBank/DDBJ databases">
        <title>The complete genomes of actinobacterial strains from the NBC collection.</title>
        <authorList>
            <person name="Joergensen T.S."/>
            <person name="Alvarez Arevalo M."/>
            <person name="Sterndorff E.B."/>
            <person name="Faurdal D."/>
            <person name="Vuksanovic O."/>
            <person name="Mourched A.-S."/>
            <person name="Charusanti P."/>
            <person name="Shaw S."/>
            <person name="Blin K."/>
            <person name="Weber T."/>
        </authorList>
    </citation>
    <scope>NUCLEOTIDE SEQUENCE</scope>
    <source>
        <strain evidence="1">NBC 01771</strain>
    </source>
</reference>
<accession>A0ACD4ZJP1</accession>
<name>A0ACD4ZJP1_9ACTN</name>
<sequence length="260" mass="26470">MSDKSERPPGGYEPSDPWAPPEQRIPLDKPAPLPPPPISPEFPGQQFSGDPGPPQPSAGSVHNQPTVTGMPIGGPESGAVPPPPTAPGGPAQPAPGPYGYPGAAPVQHPAAPYGAGAGPGSAPGYGYPGYPAAAQPYAGMPGYGQPGWQPPANGMGVAAMVLGILSVCLFCLYGIGGIILGTLALIFGIVGRKRVQRGEANNEGQARAGVILGSIGIALGVIFLGFIIWGITQAINEERNNDYDSTYDDYSTSLVVDVTR</sequence>